<dbReference type="SUPFAM" id="SSF47413">
    <property type="entry name" value="lambda repressor-like DNA-binding domains"/>
    <property type="match status" value="1"/>
</dbReference>
<sequence>MPPSPTVASWALGRRLRERRRERGLTGPAAARLTGVTAAYLSDVETGKKRISEQRLETLLEHYGFGDTELPELRELRLEASSRGWWADYSTVFDDDLLKFFGYEHGATSVWAYDGGVVNSLLQTEDYARAVLGAADATRREPELDRRVRCRMRRQHRLTDDVPLRLRVVMSEAAVRQCVGGHEVLAGQLRHLLDVTHRHADTLDVRIVPFDVPGHPAMGGATFHLMRFGSQRLPTLLWHESVTASQLISDPEKVREHARAHEAATAAALSREESFHLVRRHYDRL</sequence>
<dbReference type="EMBL" id="CP045929">
    <property type="protein sequence ID" value="QGK68257.1"/>
    <property type="molecule type" value="Genomic_DNA"/>
</dbReference>
<evidence type="ECO:0000313" key="2">
    <source>
        <dbReference type="EMBL" id="QGK68257.1"/>
    </source>
</evidence>
<gene>
    <name evidence="2" type="ORF">GIY23_00525</name>
</gene>
<accession>A0A5Q3QBT5</accession>
<dbReference type="Gene3D" id="1.10.260.40">
    <property type="entry name" value="lambda repressor-like DNA-binding domains"/>
    <property type="match status" value="1"/>
</dbReference>
<dbReference type="GO" id="GO:0003677">
    <property type="term" value="F:DNA binding"/>
    <property type="evidence" value="ECO:0007669"/>
    <property type="project" value="InterPro"/>
</dbReference>
<organism evidence="2 3">
    <name type="scientific">Allosaccharopolyspora coralli</name>
    <dbReference type="NCBI Taxonomy" id="2665642"/>
    <lineage>
        <taxon>Bacteria</taxon>
        <taxon>Bacillati</taxon>
        <taxon>Actinomycetota</taxon>
        <taxon>Actinomycetes</taxon>
        <taxon>Pseudonocardiales</taxon>
        <taxon>Pseudonocardiaceae</taxon>
        <taxon>Allosaccharopolyspora</taxon>
    </lineage>
</organism>
<dbReference type="Proteomes" id="UP000371041">
    <property type="component" value="Chromosome"/>
</dbReference>
<dbReference type="InterPro" id="IPR010982">
    <property type="entry name" value="Lambda_DNA-bd_dom_sf"/>
</dbReference>
<dbReference type="InterPro" id="IPR043917">
    <property type="entry name" value="DUF5753"/>
</dbReference>
<dbReference type="Pfam" id="PF19054">
    <property type="entry name" value="DUF5753"/>
    <property type="match status" value="1"/>
</dbReference>
<evidence type="ECO:0000313" key="3">
    <source>
        <dbReference type="Proteomes" id="UP000371041"/>
    </source>
</evidence>
<dbReference type="Pfam" id="PF13560">
    <property type="entry name" value="HTH_31"/>
    <property type="match status" value="1"/>
</dbReference>
<protein>
    <submittedName>
        <fullName evidence="2">Helix-turn-helix domain-containing protein</fullName>
    </submittedName>
</protein>
<reference evidence="3" key="1">
    <citation type="submission" date="2019-11" db="EMBL/GenBank/DDBJ databases">
        <title>The complete genome sequence of Saccharopolyspora sp. E2A.</title>
        <authorList>
            <person name="Zhang G."/>
        </authorList>
    </citation>
    <scope>NUCLEOTIDE SEQUENCE [LARGE SCALE GENOMIC DNA]</scope>
    <source>
        <strain evidence="3">E2A</strain>
    </source>
</reference>
<feature type="domain" description="HTH cro/C1-type" evidence="1">
    <location>
        <begin position="16"/>
        <end position="73"/>
    </location>
</feature>
<dbReference type="KEGG" id="sace:GIY23_00525"/>
<evidence type="ECO:0000259" key="1">
    <source>
        <dbReference type="PROSITE" id="PS50943"/>
    </source>
</evidence>
<name>A0A5Q3QBT5_9PSEU</name>
<proteinExistence type="predicted"/>
<dbReference type="RefSeq" id="WP_154074866.1">
    <property type="nucleotide sequence ID" value="NZ_CP045929.1"/>
</dbReference>
<dbReference type="InterPro" id="IPR001387">
    <property type="entry name" value="Cro/C1-type_HTH"/>
</dbReference>
<dbReference type="PROSITE" id="PS50943">
    <property type="entry name" value="HTH_CROC1"/>
    <property type="match status" value="1"/>
</dbReference>
<dbReference type="SMART" id="SM00530">
    <property type="entry name" value="HTH_XRE"/>
    <property type="match status" value="1"/>
</dbReference>
<dbReference type="AlphaFoldDB" id="A0A5Q3QBT5"/>
<keyword evidence="3" id="KW-1185">Reference proteome</keyword>